<dbReference type="AlphaFoldDB" id="A0A4S8KSZ5"/>
<accession>A0A4S8KSZ5</accession>
<keyword evidence="4" id="KW-1185">Reference proteome</keyword>
<name>A0A4S8KSZ5_DENBC</name>
<evidence type="ECO:0000256" key="1">
    <source>
        <dbReference type="SAM" id="MobiDB-lite"/>
    </source>
</evidence>
<evidence type="ECO:0000313" key="3">
    <source>
        <dbReference type="EMBL" id="THU78952.1"/>
    </source>
</evidence>
<sequence length="161" mass="17783">MEQPTDKENQPPVEASTNDAASVKKKRGRPLGSKNKPKEQSEGVHPTKTPAKTKKKTKSDEPQTDEKPKTTRPRAIYTEEDDTKLMQVFLEHKGEGNGTDNGGWKGKALKAAEKALEGSELESGGAPKSVSSIRDHWDHLKAEFAIFKSLVEKSGWGWDDE</sequence>
<proteinExistence type="predicted"/>
<dbReference type="Pfam" id="PF12776">
    <property type="entry name" value="Myb_DNA-bind_3"/>
    <property type="match status" value="1"/>
</dbReference>
<feature type="compositionally biased region" description="Basic and acidic residues" evidence="1">
    <location>
        <begin position="58"/>
        <end position="69"/>
    </location>
</feature>
<dbReference type="Proteomes" id="UP000297245">
    <property type="component" value="Unassembled WGS sequence"/>
</dbReference>
<evidence type="ECO:0000259" key="2">
    <source>
        <dbReference type="Pfam" id="PF12776"/>
    </source>
</evidence>
<feature type="region of interest" description="Disordered" evidence="1">
    <location>
        <begin position="1"/>
        <end position="81"/>
    </location>
</feature>
<gene>
    <name evidence="3" type="ORF">K435DRAFT_876059</name>
</gene>
<feature type="domain" description="Myb/SANT-like" evidence="2">
    <location>
        <begin position="78"/>
        <end position="160"/>
    </location>
</feature>
<dbReference type="OrthoDB" id="76215at2759"/>
<evidence type="ECO:0000313" key="4">
    <source>
        <dbReference type="Proteomes" id="UP000297245"/>
    </source>
</evidence>
<reference evidence="3 4" key="1">
    <citation type="journal article" date="2019" name="Nat. Ecol. Evol.">
        <title>Megaphylogeny resolves global patterns of mushroom evolution.</title>
        <authorList>
            <person name="Varga T."/>
            <person name="Krizsan K."/>
            <person name="Foldi C."/>
            <person name="Dima B."/>
            <person name="Sanchez-Garcia M."/>
            <person name="Sanchez-Ramirez S."/>
            <person name="Szollosi G.J."/>
            <person name="Szarkandi J.G."/>
            <person name="Papp V."/>
            <person name="Albert L."/>
            <person name="Andreopoulos W."/>
            <person name="Angelini C."/>
            <person name="Antonin V."/>
            <person name="Barry K.W."/>
            <person name="Bougher N.L."/>
            <person name="Buchanan P."/>
            <person name="Buyck B."/>
            <person name="Bense V."/>
            <person name="Catcheside P."/>
            <person name="Chovatia M."/>
            <person name="Cooper J."/>
            <person name="Damon W."/>
            <person name="Desjardin D."/>
            <person name="Finy P."/>
            <person name="Geml J."/>
            <person name="Haridas S."/>
            <person name="Hughes K."/>
            <person name="Justo A."/>
            <person name="Karasinski D."/>
            <person name="Kautmanova I."/>
            <person name="Kiss B."/>
            <person name="Kocsube S."/>
            <person name="Kotiranta H."/>
            <person name="LaButti K.M."/>
            <person name="Lechner B.E."/>
            <person name="Liimatainen K."/>
            <person name="Lipzen A."/>
            <person name="Lukacs Z."/>
            <person name="Mihaltcheva S."/>
            <person name="Morgado L.N."/>
            <person name="Niskanen T."/>
            <person name="Noordeloos M.E."/>
            <person name="Ohm R.A."/>
            <person name="Ortiz-Santana B."/>
            <person name="Ovrebo C."/>
            <person name="Racz N."/>
            <person name="Riley R."/>
            <person name="Savchenko A."/>
            <person name="Shiryaev A."/>
            <person name="Soop K."/>
            <person name="Spirin V."/>
            <person name="Szebenyi C."/>
            <person name="Tomsovsky M."/>
            <person name="Tulloss R.E."/>
            <person name="Uehling J."/>
            <person name="Grigoriev I.V."/>
            <person name="Vagvolgyi C."/>
            <person name="Papp T."/>
            <person name="Martin F.M."/>
            <person name="Miettinen O."/>
            <person name="Hibbett D.S."/>
            <person name="Nagy L.G."/>
        </authorList>
    </citation>
    <scope>NUCLEOTIDE SEQUENCE [LARGE SCALE GENOMIC DNA]</scope>
    <source>
        <strain evidence="3 4">CBS 962.96</strain>
    </source>
</reference>
<protein>
    <recommendedName>
        <fullName evidence="2">Myb/SANT-like domain-containing protein</fullName>
    </recommendedName>
</protein>
<dbReference type="InterPro" id="IPR024752">
    <property type="entry name" value="Myb/SANT-like_dom"/>
</dbReference>
<dbReference type="EMBL" id="ML180104">
    <property type="protein sequence ID" value="THU78952.1"/>
    <property type="molecule type" value="Genomic_DNA"/>
</dbReference>
<organism evidence="3 4">
    <name type="scientific">Dendrothele bispora (strain CBS 962.96)</name>
    <dbReference type="NCBI Taxonomy" id="1314807"/>
    <lineage>
        <taxon>Eukaryota</taxon>
        <taxon>Fungi</taxon>
        <taxon>Dikarya</taxon>
        <taxon>Basidiomycota</taxon>
        <taxon>Agaricomycotina</taxon>
        <taxon>Agaricomycetes</taxon>
        <taxon>Agaricomycetidae</taxon>
        <taxon>Agaricales</taxon>
        <taxon>Agaricales incertae sedis</taxon>
        <taxon>Dendrothele</taxon>
    </lineage>
</organism>